<keyword evidence="1" id="KW-1133">Transmembrane helix</keyword>
<gene>
    <name evidence="2" type="ORF">TAT_000097300</name>
    <name evidence="3" type="ORF">TAV_000096700</name>
</gene>
<proteinExistence type="predicted"/>
<keyword evidence="1" id="KW-0472">Membrane</keyword>
<feature type="transmembrane region" description="Helical" evidence="1">
    <location>
        <begin position="229"/>
        <end position="247"/>
    </location>
</feature>
<evidence type="ECO:0000256" key="1">
    <source>
        <dbReference type="SAM" id="Phobius"/>
    </source>
</evidence>
<evidence type="ECO:0000313" key="2">
    <source>
        <dbReference type="EMBL" id="SVP89121.1"/>
    </source>
</evidence>
<dbReference type="EMBL" id="UIVT01000001">
    <property type="protein sequence ID" value="SVP89121.1"/>
    <property type="molecule type" value="Genomic_DNA"/>
</dbReference>
<evidence type="ECO:0000313" key="3">
    <source>
        <dbReference type="EMBL" id="SVP90262.1"/>
    </source>
</evidence>
<name>A0A3B0MLB4_THEAN</name>
<dbReference type="EMBL" id="UIVS01000001">
    <property type="protein sequence ID" value="SVP90262.1"/>
    <property type="molecule type" value="Genomic_DNA"/>
</dbReference>
<reference evidence="3" key="1">
    <citation type="submission" date="2018-07" db="EMBL/GenBank/DDBJ databases">
        <authorList>
            <person name="Quirk P.G."/>
            <person name="Krulwich T.A."/>
        </authorList>
    </citation>
    <scope>NUCLEOTIDE SEQUENCE</scope>
    <source>
        <strain evidence="3">Anand</strain>
    </source>
</reference>
<dbReference type="AlphaFoldDB" id="A0A3B0MLB4"/>
<accession>A0A3B0MLB4</accession>
<protein>
    <submittedName>
        <fullName evidence="3">Uncharacterized protein</fullName>
    </submittedName>
</protein>
<organism evidence="3">
    <name type="scientific">Theileria annulata</name>
    <dbReference type="NCBI Taxonomy" id="5874"/>
    <lineage>
        <taxon>Eukaryota</taxon>
        <taxon>Sar</taxon>
        <taxon>Alveolata</taxon>
        <taxon>Apicomplexa</taxon>
        <taxon>Aconoidasida</taxon>
        <taxon>Piroplasmida</taxon>
        <taxon>Theileriidae</taxon>
        <taxon>Theileria</taxon>
    </lineage>
</organism>
<sequence>MTPRNILSYKCRTNYLYNFYDNLLNRHGRSFGSIVKYTNCSSAPILNSNSKNDEIICLNKLSLRFYGNVGRDWLPKRNQYTKYRITKPWTSDSVYDDIFLSEPSKEDFYPFTKDMPVFLKFLNLLTAAQNRKEVFIDFVKRCENGLVVEKDVYLTKDELLECMWANGYSNSEMNAFKFAFPSDYKFHYPELAVLFELNEEDCYKYCVKERASNPEELVELKLKKPTNLVSSYGLVFLGCWFALSNAVLGNAWFFAKTLPFVAVFYLLASYFQKWLKEYFWKEENALIEKVKQEKEYCEDAIYSQLRKYLEDSKCVDYVESFKSEVVNRMEQYKKALLVRMKNEASNLMKERLNNMAHHEASISSSLEKNMVNELVKLFLETFSSSPEMKTDALSSSIMELKGEYNKLDDPLFKFFNDNLAQFQAGTKKKRTQTSINEGGDTFVDRCNRLFQQKEQEFLNTFTVTPEEFKEVSSLARLCKSNQGFNLDKLSPDQRTKLDNLYLNLSQKMGYYVPTVPNLSVQGLPLTPTTSDQSDSFLHKELSEKLDLVRTSRLHDFLGQFV</sequence>
<keyword evidence="1" id="KW-0812">Transmembrane</keyword>
<dbReference type="VEuPathDB" id="PiroplasmaDB:TA16245"/>